<accession>A0AA36F0R0</accession>
<proteinExistence type="predicted"/>
<name>A0AA36F0R0_OCTVU</name>
<organism evidence="1 2">
    <name type="scientific">Octopus vulgaris</name>
    <name type="common">Common octopus</name>
    <dbReference type="NCBI Taxonomy" id="6645"/>
    <lineage>
        <taxon>Eukaryota</taxon>
        <taxon>Metazoa</taxon>
        <taxon>Spiralia</taxon>
        <taxon>Lophotrochozoa</taxon>
        <taxon>Mollusca</taxon>
        <taxon>Cephalopoda</taxon>
        <taxon>Coleoidea</taxon>
        <taxon>Octopodiformes</taxon>
        <taxon>Octopoda</taxon>
        <taxon>Incirrata</taxon>
        <taxon>Octopodidae</taxon>
        <taxon>Octopus</taxon>
    </lineage>
</organism>
<reference evidence="1" key="1">
    <citation type="submission" date="2023-08" db="EMBL/GenBank/DDBJ databases">
        <authorList>
            <person name="Alioto T."/>
            <person name="Alioto T."/>
            <person name="Gomez Garrido J."/>
        </authorList>
    </citation>
    <scope>NUCLEOTIDE SEQUENCE</scope>
</reference>
<evidence type="ECO:0000313" key="1">
    <source>
        <dbReference type="EMBL" id="CAI9719300.1"/>
    </source>
</evidence>
<gene>
    <name evidence="1" type="ORF">OCTVUL_1B004105</name>
</gene>
<dbReference type="EMBL" id="OX597816">
    <property type="protein sequence ID" value="CAI9719300.1"/>
    <property type="molecule type" value="Genomic_DNA"/>
</dbReference>
<keyword evidence="2" id="KW-1185">Reference proteome</keyword>
<protein>
    <submittedName>
        <fullName evidence="1">Uncharacterized protein</fullName>
    </submittedName>
</protein>
<sequence length="83" mass="9504">MENILQGKKRKKTSQIYESAATTWLYSLNLAFNIGTESSISPEQRHKSSYLICGKPVEIDLTMNFREIGAINSHFQSVVRFLH</sequence>
<dbReference type="Proteomes" id="UP001162480">
    <property type="component" value="Chromosome 3"/>
</dbReference>
<evidence type="ECO:0000313" key="2">
    <source>
        <dbReference type="Proteomes" id="UP001162480"/>
    </source>
</evidence>
<dbReference type="AlphaFoldDB" id="A0AA36F0R0"/>